<gene>
    <name evidence="9" type="ORF">BR63_01050</name>
</gene>
<feature type="transmembrane region" description="Helical" evidence="8">
    <location>
        <begin position="6"/>
        <end position="27"/>
    </location>
</feature>
<organism evidence="9 10">
    <name type="scientific">Thermanaerosceptrum fracticalcis</name>
    <dbReference type="NCBI Taxonomy" id="1712410"/>
    <lineage>
        <taxon>Bacteria</taxon>
        <taxon>Bacillati</taxon>
        <taxon>Bacillota</taxon>
        <taxon>Clostridia</taxon>
        <taxon>Eubacteriales</taxon>
        <taxon>Peptococcaceae</taxon>
        <taxon>Thermanaerosceptrum</taxon>
    </lineage>
</organism>
<feature type="transmembrane region" description="Helical" evidence="8">
    <location>
        <begin position="411"/>
        <end position="428"/>
    </location>
</feature>
<feature type="transmembrane region" description="Helical" evidence="8">
    <location>
        <begin position="118"/>
        <end position="140"/>
    </location>
</feature>
<dbReference type="Proteomes" id="UP000515847">
    <property type="component" value="Chromosome"/>
</dbReference>
<dbReference type="Pfam" id="PF00474">
    <property type="entry name" value="SSF"/>
    <property type="match status" value="1"/>
</dbReference>
<feature type="transmembrane region" description="Helical" evidence="8">
    <location>
        <begin position="387"/>
        <end position="404"/>
    </location>
</feature>
<dbReference type="GO" id="GO:0005886">
    <property type="term" value="C:plasma membrane"/>
    <property type="evidence" value="ECO:0007669"/>
    <property type="project" value="TreeGrafter"/>
</dbReference>
<sequence>MALSHNPSLLWYVIGYGLVMVIIGIIYSKKIHTSEDFILAGRSLGPLVLMGTLIATWCGSGTVTGGPNSLAYSFGLWPGLLYTLPSIVGIFILYIIGPKIREYGKYTVSEILEDKFGTTARSLAGIIIILAYVGIVSYQFKGLGFILNVTTGISVDVGTILGALLIIFLAFAGGLVTVAVTDAISAFLMLFGLMIAVPAVINAAGGWDKIVANVPPQNLTFFGSLTPLQLIGYYLPLLFLLLGDQNMYQRLAASKGTKEAKIGMKGWFVGLLILSPAVALIAFAARAIFPKINPGMALISTTLVIPTFVGGMLLAAAAAFIVTTGNSYLLSAATNVTYDIYGRYINPNATDKEKLFFTKALVPVLGIIAYVMIRFFPTILAVQMYSYTVYAAGITPAVLAVFLWKRVTKPAGISSMLAGVITTLLWEIPLGKPFALNSSVISVPVAILVLIIVTLITTPQTDSQKNITIS</sequence>
<dbReference type="EMBL" id="CP045798">
    <property type="protein sequence ID" value="QNB45031.1"/>
    <property type="molecule type" value="Genomic_DNA"/>
</dbReference>
<evidence type="ECO:0000256" key="1">
    <source>
        <dbReference type="ARBA" id="ARBA00004141"/>
    </source>
</evidence>
<evidence type="ECO:0000256" key="3">
    <source>
        <dbReference type="ARBA" id="ARBA00022448"/>
    </source>
</evidence>
<feature type="transmembrane region" description="Helical" evidence="8">
    <location>
        <begin position="187"/>
        <end position="207"/>
    </location>
</feature>
<evidence type="ECO:0000256" key="6">
    <source>
        <dbReference type="ARBA" id="ARBA00023136"/>
    </source>
</evidence>
<comment type="similarity">
    <text evidence="2 7">Belongs to the sodium:solute symporter (SSF) (TC 2.A.21) family.</text>
</comment>
<dbReference type="OrthoDB" id="9810181at2"/>
<keyword evidence="4 8" id="KW-0812">Transmembrane</keyword>
<dbReference type="GO" id="GO:0022857">
    <property type="term" value="F:transmembrane transporter activity"/>
    <property type="evidence" value="ECO:0007669"/>
    <property type="project" value="InterPro"/>
</dbReference>
<evidence type="ECO:0000256" key="7">
    <source>
        <dbReference type="RuleBase" id="RU362091"/>
    </source>
</evidence>
<dbReference type="KEGG" id="tfr:BR63_01050"/>
<dbReference type="Gene3D" id="1.20.1730.10">
    <property type="entry name" value="Sodium/glucose cotransporter"/>
    <property type="match status" value="1"/>
</dbReference>
<evidence type="ECO:0000313" key="9">
    <source>
        <dbReference type="EMBL" id="QNB45031.1"/>
    </source>
</evidence>
<dbReference type="PROSITE" id="PS50283">
    <property type="entry name" value="NA_SOLUT_SYMP_3"/>
    <property type="match status" value="1"/>
</dbReference>
<evidence type="ECO:0000256" key="5">
    <source>
        <dbReference type="ARBA" id="ARBA00022989"/>
    </source>
</evidence>
<keyword evidence="3" id="KW-0813">Transport</keyword>
<feature type="transmembrane region" description="Helical" evidence="8">
    <location>
        <begin position="295"/>
        <end position="322"/>
    </location>
</feature>
<feature type="transmembrane region" description="Helical" evidence="8">
    <location>
        <begin position="434"/>
        <end position="456"/>
    </location>
</feature>
<proteinExistence type="inferred from homology"/>
<feature type="transmembrane region" description="Helical" evidence="8">
    <location>
        <begin position="77"/>
        <end position="97"/>
    </location>
</feature>
<dbReference type="InterPro" id="IPR001734">
    <property type="entry name" value="Na/solute_symporter"/>
</dbReference>
<name>A0A7G6DYX7_THEFR</name>
<keyword evidence="6 8" id="KW-0472">Membrane</keyword>
<evidence type="ECO:0000256" key="8">
    <source>
        <dbReference type="SAM" id="Phobius"/>
    </source>
</evidence>
<dbReference type="CDD" id="cd10322">
    <property type="entry name" value="SLC5sbd"/>
    <property type="match status" value="1"/>
</dbReference>
<keyword evidence="5 8" id="KW-1133">Transmembrane helix</keyword>
<dbReference type="InterPro" id="IPR038377">
    <property type="entry name" value="Na/Glc_symporter_sf"/>
</dbReference>
<feature type="transmembrane region" description="Helical" evidence="8">
    <location>
        <begin position="264"/>
        <end position="289"/>
    </location>
</feature>
<feature type="transmembrane region" description="Helical" evidence="8">
    <location>
        <begin position="39"/>
        <end position="57"/>
    </location>
</feature>
<accession>A0A7G6DYX7</accession>
<protein>
    <submittedName>
        <fullName evidence="9">Sodium:solute symporter family protein</fullName>
    </submittedName>
</protein>
<dbReference type="PANTHER" id="PTHR48086">
    <property type="entry name" value="SODIUM/PROLINE SYMPORTER-RELATED"/>
    <property type="match status" value="1"/>
</dbReference>
<dbReference type="PANTHER" id="PTHR48086:SF7">
    <property type="entry name" value="SODIUM-SOLUTE SYMPORTER-RELATED"/>
    <property type="match status" value="1"/>
</dbReference>
<comment type="subcellular location">
    <subcellularLocation>
        <location evidence="1">Membrane</location>
        <topology evidence="1">Multi-pass membrane protein</topology>
    </subcellularLocation>
</comment>
<evidence type="ECO:0000256" key="4">
    <source>
        <dbReference type="ARBA" id="ARBA00022692"/>
    </source>
</evidence>
<dbReference type="RefSeq" id="WP_034425624.1">
    <property type="nucleotide sequence ID" value="NZ_CP045798.1"/>
</dbReference>
<feature type="transmembrane region" description="Helical" evidence="8">
    <location>
        <begin position="219"/>
        <end position="243"/>
    </location>
</feature>
<dbReference type="InterPro" id="IPR050277">
    <property type="entry name" value="Sodium:Solute_Symporter"/>
</dbReference>
<feature type="transmembrane region" description="Helical" evidence="8">
    <location>
        <begin position="160"/>
        <end position="180"/>
    </location>
</feature>
<feature type="transmembrane region" description="Helical" evidence="8">
    <location>
        <begin position="360"/>
        <end position="381"/>
    </location>
</feature>
<evidence type="ECO:0000256" key="2">
    <source>
        <dbReference type="ARBA" id="ARBA00006434"/>
    </source>
</evidence>
<reference evidence="9 10" key="1">
    <citation type="journal article" date="2019" name="Front. Microbiol.">
        <title>Thermoanaerosceptrum fracticalcis gen. nov. sp. nov., a Novel Fumarate-Fermenting Microorganism From a Deep Fractured Carbonate Aquifer of the US Great Basin.</title>
        <authorList>
            <person name="Hamilton-Brehm S.D."/>
            <person name="Stewart L.E."/>
            <person name="Zavarin M."/>
            <person name="Caldwell M."/>
            <person name="Lawson P.A."/>
            <person name="Onstott T.C."/>
            <person name="Grzymski J."/>
            <person name="Neveux I."/>
            <person name="Lollar B.S."/>
            <person name="Russell C.E."/>
            <person name="Moser D.P."/>
        </authorList>
    </citation>
    <scope>NUCLEOTIDE SEQUENCE [LARGE SCALE GENOMIC DNA]</scope>
    <source>
        <strain evidence="9 10">DRI-13</strain>
    </source>
</reference>
<evidence type="ECO:0000313" key="10">
    <source>
        <dbReference type="Proteomes" id="UP000515847"/>
    </source>
</evidence>
<keyword evidence="10" id="KW-1185">Reference proteome</keyword>
<dbReference type="AlphaFoldDB" id="A0A7G6DYX7"/>